<dbReference type="AlphaFoldDB" id="A0A850Y0K4"/>
<feature type="compositionally biased region" description="Basic and acidic residues" evidence="1">
    <location>
        <begin position="140"/>
        <end position="149"/>
    </location>
</feature>
<organism evidence="2 3">
    <name type="scientific">Aegithalos caudatus</name>
    <name type="common">Long-tailed tit</name>
    <name type="synonym">Acredula caudata</name>
    <dbReference type="NCBI Taxonomy" id="73327"/>
    <lineage>
        <taxon>Eukaryota</taxon>
        <taxon>Metazoa</taxon>
        <taxon>Chordata</taxon>
        <taxon>Craniata</taxon>
        <taxon>Vertebrata</taxon>
        <taxon>Euteleostomi</taxon>
        <taxon>Archelosauria</taxon>
        <taxon>Archosauria</taxon>
        <taxon>Dinosauria</taxon>
        <taxon>Saurischia</taxon>
        <taxon>Theropoda</taxon>
        <taxon>Coelurosauria</taxon>
        <taxon>Aves</taxon>
        <taxon>Neognathae</taxon>
        <taxon>Neoaves</taxon>
        <taxon>Telluraves</taxon>
        <taxon>Australaves</taxon>
        <taxon>Passeriformes</taxon>
        <taxon>Sylvioidea</taxon>
        <taxon>Aegithalidae</taxon>
        <taxon>Aegithalos</taxon>
    </lineage>
</organism>
<evidence type="ECO:0000313" key="3">
    <source>
        <dbReference type="Proteomes" id="UP000628412"/>
    </source>
</evidence>
<gene>
    <name evidence="2" type="primary">Fyb1</name>
    <name evidence="2" type="ORF">AEGCAU_R15047</name>
</gene>
<feature type="region of interest" description="Disordered" evidence="1">
    <location>
        <begin position="1"/>
        <end position="101"/>
    </location>
</feature>
<name>A0A850Y0K4_AEGCA</name>
<feature type="non-terminal residue" evidence="2">
    <location>
        <position position="1"/>
    </location>
</feature>
<feature type="region of interest" description="Disordered" evidence="1">
    <location>
        <begin position="117"/>
        <end position="149"/>
    </location>
</feature>
<comment type="caution">
    <text evidence="2">The sequence shown here is derived from an EMBL/GenBank/DDBJ whole genome shotgun (WGS) entry which is preliminary data.</text>
</comment>
<feature type="compositionally biased region" description="Polar residues" evidence="1">
    <location>
        <begin position="19"/>
        <end position="40"/>
    </location>
</feature>
<dbReference type="EMBL" id="WEIU01010843">
    <property type="protein sequence ID" value="NWH89098.1"/>
    <property type="molecule type" value="Genomic_DNA"/>
</dbReference>
<dbReference type="Proteomes" id="UP000628412">
    <property type="component" value="Unassembled WGS sequence"/>
</dbReference>
<keyword evidence="3" id="KW-1185">Reference proteome</keyword>
<accession>A0A850Y0K4</accession>
<feature type="non-terminal residue" evidence="2">
    <location>
        <position position="149"/>
    </location>
</feature>
<reference evidence="2" key="1">
    <citation type="submission" date="2019-10" db="EMBL/GenBank/DDBJ databases">
        <title>Bird 10,000 Genomes (B10K) Project - Family phase.</title>
        <authorList>
            <person name="Zhang G."/>
        </authorList>
    </citation>
    <scope>NUCLEOTIDE SEQUENCE</scope>
    <source>
        <strain evidence="2">B10K-DU-002-10</strain>
        <tissue evidence="2">Muscle</tissue>
    </source>
</reference>
<feature type="compositionally biased region" description="Polar residues" evidence="1">
    <location>
        <begin position="120"/>
        <end position="129"/>
    </location>
</feature>
<evidence type="ECO:0000256" key="1">
    <source>
        <dbReference type="SAM" id="MobiDB-lite"/>
    </source>
</evidence>
<protein>
    <submittedName>
        <fullName evidence="2">FYB1 protein</fullName>
    </submittedName>
</protein>
<proteinExistence type="predicted"/>
<evidence type="ECO:0000313" key="2">
    <source>
        <dbReference type="EMBL" id="NWH89098.1"/>
    </source>
</evidence>
<sequence>ATQENEPKPVPKPCLAQKPSLNNEVSQNKDTSNKSGSLQRQLIPRKKIYTLQGEKEMGENSNSAAEGEGSHFPKIALNPTGHRSSLLKGTPKIVAEDTEEKGMSAAKNIFLNKIQEESDSASTSCNMNTAFAAGRPSGEPQEKEEGDRS</sequence>